<comment type="caution">
    <text evidence="8">The sequence shown here is derived from an EMBL/GenBank/DDBJ whole genome shotgun (WGS) entry which is preliminary data.</text>
</comment>
<evidence type="ECO:0000256" key="7">
    <source>
        <dbReference type="SAM" id="Phobius"/>
    </source>
</evidence>
<feature type="transmembrane region" description="Helical" evidence="7">
    <location>
        <begin position="119"/>
        <end position="141"/>
    </location>
</feature>
<dbReference type="InterPro" id="IPR032143">
    <property type="entry name" value="BORCS7"/>
</dbReference>
<evidence type="ECO:0000256" key="2">
    <source>
        <dbReference type="ARBA" id="ARBA00005433"/>
    </source>
</evidence>
<keyword evidence="5" id="KW-0458">Lysosome</keyword>
<keyword evidence="7" id="KW-1133">Transmembrane helix</keyword>
<keyword evidence="4 7" id="KW-0472">Membrane</keyword>
<comment type="similarity">
    <text evidence="2">Belongs to the BORCS7 family.</text>
</comment>
<evidence type="ECO:0000256" key="3">
    <source>
        <dbReference type="ARBA" id="ARBA00022295"/>
    </source>
</evidence>
<keyword evidence="7" id="KW-0812">Transmembrane</keyword>
<sequence>MATSAKRGSSREGAAKASVADQLSQTVRSTSNLLHLMQQSSASQAQLRKLPKNLLAKTSIIKNTGQVLEQMPHVISSLDAHMDNGLHSVPHLQPVVLLLANMKSCQLNSLSQAHLSHEVYCLLLLLLHFFIFIFPAPHIILTEF</sequence>
<dbReference type="AlphaFoldDB" id="A0A922DND1"/>
<name>A0A922DND1_CARIL</name>
<dbReference type="Proteomes" id="UP000811246">
    <property type="component" value="Chromosome 11"/>
</dbReference>
<evidence type="ECO:0000256" key="1">
    <source>
        <dbReference type="ARBA" id="ARBA00004656"/>
    </source>
</evidence>
<evidence type="ECO:0000256" key="5">
    <source>
        <dbReference type="ARBA" id="ARBA00023228"/>
    </source>
</evidence>
<evidence type="ECO:0000313" key="9">
    <source>
        <dbReference type="Proteomes" id="UP000811246"/>
    </source>
</evidence>
<comment type="subcellular location">
    <subcellularLocation>
        <location evidence="1">Lysosome membrane</location>
    </subcellularLocation>
</comment>
<evidence type="ECO:0000256" key="4">
    <source>
        <dbReference type="ARBA" id="ARBA00023136"/>
    </source>
</evidence>
<feature type="region of interest" description="Disordered" evidence="6">
    <location>
        <begin position="1"/>
        <end position="21"/>
    </location>
</feature>
<reference evidence="8" key="1">
    <citation type="submission" date="2021-01" db="EMBL/GenBank/DDBJ databases">
        <authorList>
            <person name="Lovell J.T."/>
            <person name="Bentley N."/>
            <person name="Bhattarai G."/>
            <person name="Jenkins J.W."/>
            <person name="Sreedasyam A."/>
            <person name="Alarcon Y."/>
            <person name="Bock C."/>
            <person name="Boston L."/>
            <person name="Carlson J."/>
            <person name="Cervantes K."/>
            <person name="Clermont K."/>
            <person name="Krom N."/>
            <person name="Kubenka K."/>
            <person name="Mamidi S."/>
            <person name="Mattison C."/>
            <person name="Monteros M."/>
            <person name="Pisani C."/>
            <person name="Plott C."/>
            <person name="Rajasekar S."/>
            <person name="Rhein H.S."/>
            <person name="Rohla C."/>
            <person name="Song M."/>
            <person name="Hilaire R.S."/>
            <person name="Shu S."/>
            <person name="Wells L."/>
            <person name="Wang X."/>
            <person name="Webber J."/>
            <person name="Heerema R.J."/>
            <person name="Klein P."/>
            <person name="Conner P."/>
            <person name="Grauke L."/>
            <person name="Grimwood J."/>
            <person name="Schmutz J."/>
            <person name="Randall J.J."/>
        </authorList>
    </citation>
    <scope>NUCLEOTIDE SEQUENCE</scope>
    <source>
        <tissue evidence="8">Leaf</tissue>
    </source>
</reference>
<protein>
    <recommendedName>
        <fullName evidence="3">BLOC-1-related complex subunit 7</fullName>
    </recommendedName>
</protein>
<accession>A0A922DND1</accession>
<gene>
    <name evidence="8" type="ORF">I3842_11G088700</name>
</gene>
<evidence type="ECO:0000256" key="6">
    <source>
        <dbReference type="SAM" id="MobiDB-lite"/>
    </source>
</evidence>
<proteinExistence type="inferred from homology"/>
<evidence type="ECO:0000313" key="8">
    <source>
        <dbReference type="EMBL" id="KAG6687766.1"/>
    </source>
</evidence>
<dbReference type="EMBL" id="CM031835">
    <property type="protein sequence ID" value="KAG6687766.1"/>
    <property type="molecule type" value="Genomic_DNA"/>
</dbReference>
<dbReference type="Pfam" id="PF16088">
    <property type="entry name" value="BORCS7"/>
    <property type="match status" value="1"/>
</dbReference>
<dbReference type="GO" id="GO:0005765">
    <property type="term" value="C:lysosomal membrane"/>
    <property type="evidence" value="ECO:0007669"/>
    <property type="project" value="UniProtKB-SubCell"/>
</dbReference>
<organism evidence="8 9">
    <name type="scientific">Carya illinoinensis</name>
    <name type="common">Pecan</name>
    <dbReference type="NCBI Taxonomy" id="32201"/>
    <lineage>
        <taxon>Eukaryota</taxon>
        <taxon>Viridiplantae</taxon>
        <taxon>Streptophyta</taxon>
        <taxon>Embryophyta</taxon>
        <taxon>Tracheophyta</taxon>
        <taxon>Spermatophyta</taxon>
        <taxon>Magnoliopsida</taxon>
        <taxon>eudicotyledons</taxon>
        <taxon>Gunneridae</taxon>
        <taxon>Pentapetalae</taxon>
        <taxon>rosids</taxon>
        <taxon>fabids</taxon>
        <taxon>Fagales</taxon>
        <taxon>Juglandaceae</taxon>
        <taxon>Carya</taxon>
    </lineage>
</organism>